<evidence type="ECO:0000313" key="2">
    <source>
        <dbReference type="EMBL" id="KIW58883.1"/>
    </source>
</evidence>
<dbReference type="GeneID" id="25325284"/>
<accession>A0A0D2ET15</accession>
<sequence>MAVDSLRRVGRPASKPKDQKWRDRPNHLSEAGPWLKPKTVTPQNSKTIYTAPQEISVSSSQRNPLTKQSRKRSAPKKPKKGVESEPKAPKAAKAPKPPKPPKAPKASKVSKASKASKAGDKASQKVREARCQKAIATELVNIPHNTVKDTAPIPVIAESKNKDDGSTVKGPTLPKQATGVTNRKHSLKNKRGLQRGDGDIREFFVSTDKGQHGETGTKRKQSGDDAKGGPAAKKQKL</sequence>
<feature type="compositionally biased region" description="Basic and acidic residues" evidence="1">
    <location>
        <begin position="15"/>
        <end position="27"/>
    </location>
</feature>
<proteinExistence type="predicted"/>
<evidence type="ECO:0000256" key="1">
    <source>
        <dbReference type="SAM" id="MobiDB-lite"/>
    </source>
</evidence>
<keyword evidence="3" id="KW-1185">Reference proteome</keyword>
<dbReference type="AlphaFoldDB" id="A0A0D2ET15"/>
<feature type="compositionally biased region" description="Low complexity" evidence="1">
    <location>
        <begin position="104"/>
        <end position="116"/>
    </location>
</feature>
<feature type="compositionally biased region" description="Polar residues" evidence="1">
    <location>
        <begin position="40"/>
        <end position="66"/>
    </location>
</feature>
<evidence type="ECO:0000313" key="3">
    <source>
        <dbReference type="Proteomes" id="UP000054342"/>
    </source>
</evidence>
<feature type="region of interest" description="Disordered" evidence="1">
    <location>
        <begin position="151"/>
        <end position="237"/>
    </location>
</feature>
<gene>
    <name evidence="2" type="ORF">PV05_03376</name>
</gene>
<dbReference type="HOGENOM" id="CLU_1170653_0_0_1"/>
<protein>
    <submittedName>
        <fullName evidence="2">Uncharacterized protein</fullName>
    </submittedName>
</protein>
<reference evidence="2 3" key="1">
    <citation type="submission" date="2015-01" db="EMBL/GenBank/DDBJ databases">
        <title>The Genome Sequence of Exophiala xenobiotica CBS118157.</title>
        <authorList>
            <consortium name="The Broad Institute Genomics Platform"/>
            <person name="Cuomo C."/>
            <person name="de Hoog S."/>
            <person name="Gorbushina A."/>
            <person name="Stielow B."/>
            <person name="Teixiera M."/>
            <person name="Abouelleil A."/>
            <person name="Chapman S.B."/>
            <person name="Priest M."/>
            <person name="Young S.K."/>
            <person name="Wortman J."/>
            <person name="Nusbaum C."/>
            <person name="Birren B."/>
        </authorList>
    </citation>
    <scope>NUCLEOTIDE SEQUENCE [LARGE SCALE GENOMIC DNA]</scope>
    <source>
        <strain evidence="2 3">CBS 118157</strain>
    </source>
</reference>
<organism evidence="2 3">
    <name type="scientific">Exophiala xenobiotica</name>
    <dbReference type="NCBI Taxonomy" id="348802"/>
    <lineage>
        <taxon>Eukaryota</taxon>
        <taxon>Fungi</taxon>
        <taxon>Dikarya</taxon>
        <taxon>Ascomycota</taxon>
        <taxon>Pezizomycotina</taxon>
        <taxon>Eurotiomycetes</taxon>
        <taxon>Chaetothyriomycetidae</taxon>
        <taxon>Chaetothyriales</taxon>
        <taxon>Herpotrichiellaceae</taxon>
        <taxon>Exophiala</taxon>
    </lineage>
</organism>
<feature type="compositionally biased region" description="Basic residues" evidence="1">
    <location>
        <begin position="182"/>
        <end position="193"/>
    </location>
</feature>
<feature type="compositionally biased region" description="Basic and acidic residues" evidence="1">
    <location>
        <begin position="209"/>
        <end position="227"/>
    </location>
</feature>
<feature type="compositionally biased region" description="Basic residues" evidence="1">
    <location>
        <begin position="68"/>
        <end position="79"/>
    </location>
</feature>
<feature type="region of interest" description="Disordered" evidence="1">
    <location>
        <begin position="1"/>
        <end position="129"/>
    </location>
</feature>
<name>A0A0D2ET15_9EURO</name>
<feature type="compositionally biased region" description="Basic and acidic residues" evidence="1">
    <location>
        <begin position="117"/>
        <end position="129"/>
    </location>
</feature>
<dbReference type="RefSeq" id="XP_013319467.1">
    <property type="nucleotide sequence ID" value="XM_013464013.1"/>
</dbReference>
<dbReference type="EMBL" id="KN847318">
    <property type="protein sequence ID" value="KIW58883.1"/>
    <property type="molecule type" value="Genomic_DNA"/>
</dbReference>
<dbReference type="Proteomes" id="UP000054342">
    <property type="component" value="Unassembled WGS sequence"/>
</dbReference>